<dbReference type="InterPro" id="IPR021561">
    <property type="entry name" value="AbiEi_3"/>
</dbReference>
<feature type="domain" description="Transcriptional regulator AbiEi antitoxin N-terminal" evidence="1">
    <location>
        <begin position="2"/>
        <end position="81"/>
    </location>
</feature>
<reference evidence="2" key="1">
    <citation type="journal article" date="2015" name="Proc. Natl. Acad. Sci. U.S.A.">
        <title>Networks of energetic and metabolic interactions define dynamics in microbial communities.</title>
        <authorList>
            <person name="Embree M."/>
            <person name="Liu J.K."/>
            <person name="Al-Bassam M.M."/>
            <person name="Zengler K."/>
        </authorList>
    </citation>
    <scope>NUCLEOTIDE SEQUENCE</scope>
</reference>
<evidence type="ECO:0000313" key="2">
    <source>
        <dbReference type="EMBL" id="KUG23047.1"/>
    </source>
</evidence>
<sequence>MQFPKGVVLTASYLNSQGIDGQLLARYKKSGWLESIGDGAYVTRGDKVDWRGALSAMQSQLKLPVHCGARTALELQGYSHYAFSQTRDVFLFGPSGQKLPLWFLKHDWGVSFTYKMTSLFPDNLPAGYVDFPWGDLSIRISSPERAAMEMLYHVPAKQGFDEAMKIMESLLSLRPGLVQKLLESCASIKVKRLFLYMAQAANLPFAAKLNLKKVNLGKGDRTVVKSGRLDPQYRITVPRSGDK</sequence>
<dbReference type="EMBL" id="LNQE01000924">
    <property type="protein sequence ID" value="KUG23047.1"/>
    <property type="molecule type" value="Genomic_DNA"/>
</dbReference>
<proteinExistence type="predicted"/>
<name>A0A0W8FQ60_9ZZZZ</name>
<accession>A0A0W8FQ60</accession>
<dbReference type="AlphaFoldDB" id="A0A0W8FQ60"/>
<comment type="caution">
    <text evidence="2">The sequence shown here is derived from an EMBL/GenBank/DDBJ whole genome shotgun (WGS) entry which is preliminary data.</text>
</comment>
<dbReference type="InterPro" id="IPR033455">
    <property type="entry name" value="AbiEi_3_N"/>
</dbReference>
<organism evidence="2">
    <name type="scientific">hydrocarbon metagenome</name>
    <dbReference type="NCBI Taxonomy" id="938273"/>
    <lineage>
        <taxon>unclassified sequences</taxon>
        <taxon>metagenomes</taxon>
        <taxon>ecological metagenomes</taxon>
    </lineage>
</organism>
<evidence type="ECO:0000259" key="1">
    <source>
        <dbReference type="Pfam" id="PF17194"/>
    </source>
</evidence>
<dbReference type="Pfam" id="PF11459">
    <property type="entry name" value="AbiEi_3"/>
    <property type="match status" value="1"/>
</dbReference>
<gene>
    <name evidence="2" type="ORF">ASZ90_007173</name>
</gene>
<dbReference type="Pfam" id="PF17194">
    <property type="entry name" value="AbiEi_3_N"/>
    <property type="match status" value="1"/>
</dbReference>
<protein>
    <submittedName>
        <fullName evidence="2">Ynd</fullName>
    </submittedName>
</protein>